<dbReference type="PIRSF" id="PIRSF000090">
    <property type="entry name" value="Beta-ETF"/>
    <property type="match status" value="1"/>
</dbReference>
<protein>
    <recommendedName>
        <fullName evidence="1">Electron transfer flavoprotein small subunit</fullName>
    </recommendedName>
</protein>
<dbReference type="Pfam" id="PF01012">
    <property type="entry name" value="ETF"/>
    <property type="match status" value="1"/>
</dbReference>
<dbReference type="InterPro" id="IPR014730">
    <property type="entry name" value="ETF_a/b_N"/>
</dbReference>
<dbReference type="PANTHER" id="PTHR21294:SF17">
    <property type="entry name" value="PROTEIN FIXA"/>
    <property type="match status" value="1"/>
</dbReference>
<evidence type="ECO:0000313" key="4">
    <source>
        <dbReference type="Proteomes" id="UP001430755"/>
    </source>
</evidence>
<reference evidence="3" key="1">
    <citation type="submission" date="2021-11" db="EMBL/GenBank/DDBJ databases">
        <title>A Novel Adlercreutzia Species, isolated from a Allomyrina dichotoma larva feces.</title>
        <authorList>
            <person name="Suh M.K."/>
        </authorList>
    </citation>
    <scope>NUCLEOTIDE SEQUENCE</scope>
    <source>
        <strain evidence="3">JBNU-10</strain>
    </source>
</reference>
<comment type="caution">
    <text evidence="3">The sequence shown here is derived from an EMBL/GenBank/DDBJ whole genome shotgun (WGS) entry which is preliminary data.</text>
</comment>
<gene>
    <name evidence="3" type="primary">fixA</name>
    <name evidence="3" type="ORF">LPT13_00285</name>
</gene>
<evidence type="ECO:0000313" key="3">
    <source>
        <dbReference type="EMBL" id="MCI2240799.1"/>
    </source>
</evidence>
<sequence length="254" mass="25945">MNIAVMVKVLPDDQDIVVTADRKLDASKAKPVVSTYDLNAIEAAALLAADTGAATTAIVAGPASVDDSKTKKNILSRGIDALAMAADDALADMDARQTAQALAAMVNQADGIDLVICGDGSADLYAQQVDVQLAEALGWPSLNGVTAITAGDGTVTVERVLENERETVTLPLPAVLSVSPDIAVPRIAGMKDILAAGKKPVTMYAAGDLGELAPAAVEVIDVSAPEPAARKKELFDAAQDGELDAFVAALKGAL</sequence>
<dbReference type="EMBL" id="JAJMLW010000001">
    <property type="protein sequence ID" value="MCI2240799.1"/>
    <property type="molecule type" value="Genomic_DNA"/>
</dbReference>
<dbReference type="InterPro" id="IPR012255">
    <property type="entry name" value="ETF_b"/>
</dbReference>
<evidence type="ECO:0000259" key="2">
    <source>
        <dbReference type="SMART" id="SM00893"/>
    </source>
</evidence>
<dbReference type="PANTHER" id="PTHR21294">
    <property type="entry name" value="ELECTRON TRANSFER FLAVOPROTEIN BETA-SUBUNIT"/>
    <property type="match status" value="1"/>
</dbReference>
<organism evidence="3 4">
    <name type="scientific">Adlercreutzia faecimuris</name>
    <dbReference type="NCBI Taxonomy" id="2897341"/>
    <lineage>
        <taxon>Bacteria</taxon>
        <taxon>Bacillati</taxon>
        <taxon>Actinomycetota</taxon>
        <taxon>Coriobacteriia</taxon>
        <taxon>Eggerthellales</taxon>
        <taxon>Eggerthellaceae</taxon>
        <taxon>Adlercreutzia</taxon>
    </lineage>
</organism>
<dbReference type="NCBIfam" id="NF002888">
    <property type="entry name" value="PRK03359.1"/>
    <property type="match status" value="1"/>
</dbReference>
<accession>A0ABS9WD59</accession>
<proteinExistence type="predicted"/>
<feature type="domain" description="Electron transfer flavoprotein alpha/beta-subunit N-terminal" evidence="2">
    <location>
        <begin position="21"/>
        <end position="213"/>
    </location>
</feature>
<dbReference type="RefSeq" id="WP_242162385.1">
    <property type="nucleotide sequence ID" value="NZ_JAJMLW010000001.1"/>
</dbReference>
<evidence type="ECO:0000256" key="1">
    <source>
        <dbReference type="ARBA" id="ARBA00042002"/>
    </source>
</evidence>
<dbReference type="SMART" id="SM00893">
    <property type="entry name" value="ETF"/>
    <property type="match status" value="1"/>
</dbReference>
<dbReference type="Proteomes" id="UP001430755">
    <property type="component" value="Unassembled WGS sequence"/>
</dbReference>
<name>A0ABS9WD59_9ACTN</name>
<keyword evidence="4" id="KW-1185">Reference proteome</keyword>